<evidence type="ECO:0000313" key="9">
    <source>
        <dbReference type="Proteomes" id="UP000191024"/>
    </source>
</evidence>
<accession>A0A1G4JNR7</accession>
<dbReference type="AlphaFoldDB" id="A0A1G4JNR7"/>
<sequence>MNKLGVPVARRRGLSVNEFTDDERRAMNNALDNLKDDMNLVETRWNKILHENTNPLELALSLLDDTSVGLGHRLDEFKTLQSKVASDLQQAANEHYQAFNSSIASYEQTVELINVSQHNITSIRNKFDESLVKFNSSKDSLGELNESSMRYTSMIEVIDSLERLVAIPALIEEKTREKSFDEAKDALLQVHELDRKYNIWSMPCLQAIKQQVNSYNDSLFETIMEEINDLIYSKRLTSAVAHKSNTKSNEEAFSVENYLSSIVNIDIGDQARTLNSSLFDFLKKLGKQASSENASAKMHDEDSDYSRLFNLLRTLNDLNKLRPATKSILERTREEIHTIVKKTSEEIRENHPSLLKMAVTMDYNNDYGLFGQNAVSAMIRNFFWSIFTKLSFAVQAHRAVYEIIRFFSPPSLGVEHYDFEKIWHQTLIEIKTLFINYTCPPSIFRAGSPHGLTFSNGSQADTKQAERTMYFSLQSNISDTSAAQDHANVLKNMLKELFPGFSASTSIEPNSIFLEEEHLEQEETLIPANVFNVVLLLEPFLLYIQGTMNAIPNVEQDIQSPVDFFGECMLGIFVPCLERTLKFYFSRDVDTADAYSLVTIAEQQSIYKSAFEFKKLFFKILYLMNTTHTYRKPISRILLLILDQFHLHFSKTFENVMRKGRNRFDRYIASVWMRNKKLLQTTENIINGNAALIPNETSELFINCPEFYVENKGISRQDFLTSATLGSLITLGTTVTWINEWLPRLRKQTEPVTFDARAISADELRAQWSIFEVSEFDNYEQMSNLKFSLNGEALTHFDKLISGFKSIETSVLSTLRYDIRARTIHFISHFFQTSSWNPDVVSVELDENIAVLTSELSTMENRYREGLTKNQVGMIFSGLPDVLSYAFIKGSRSIPVLTQIGVKRILRNINVLQHAFRNIIETSTDNDMSSAVSYFQLCLSNEKVVIEMANSGKLSEYSAEDIKNIIRLQFSEEMSRAVRRQGSMGRMPSTSANKRLSEALARLKLKI</sequence>
<dbReference type="GO" id="GO:0015031">
    <property type="term" value="P:protein transport"/>
    <property type="evidence" value="ECO:0007669"/>
    <property type="project" value="UniProtKB-KW"/>
</dbReference>
<dbReference type="Pfam" id="PF20652">
    <property type="entry name" value="Sec8_C"/>
    <property type="match status" value="1"/>
</dbReference>
<dbReference type="GO" id="GO:0006904">
    <property type="term" value="P:vesicle docking involved in exocytosis"/>
    <property type="evidence" value="ECO:0007669"/>
    <property type="project" value="InterPro"/>
</dbReference>
<proteinExistence type="inferred from homology"/>
<keyword evidence="5" id="KW-0175">Coiled coil</keyword>
<evidence type="ECO:0000256" key="1">
    <source>
        <dbReference type="ARBA" id="ARBA00022448"/>
    </source>
</evidence>
<dbReference type="GO" id="GO:0006893">
    <property type="term" value="P:Golgi to plasma membrane transport"/>
    <property type="evidence" value="ECO:0007669"/>
    <property type="project" value="TreeGrafter"/>
</dbReference>
<evidence type="ECO:0000256" key="3">
    <source>
        <dbReference type="ARBA" id="ARBA00022927"/>
    </source>
</evidence>
<evidence type="ECO:0000256" key="5">
    <source>
        <dbReference type="SAM" id="Coils"/>
    </source>
</evidence>
<evidence type="ECO:0000259" key="7">
    <source>
        <dbReference type="Pfam" id="PF20652"/>
    </source>
</evidence>
<dbReference type="Proteomes" id="UP000191024">
    <property type="component" value="Chromosome E"/>
</dbReference>
<dbReference type="GO" id="GO:0090522">
    <property type="term" value="P:vesicle tethering involved in exocytosis"/>
    <property type="evidence" value="ECO:0007669"/>
    <property type="project" value="UniProtKB-UniRule"/>
</dbReference>
<dbReference type="InterPro" id="IPR007191">
    <property type="entry name" value="Sec8_exocyst_N"/>
</dbReference>
<evidence type="ECO:0000256" key="4">
    <source>
        <dbReference type="RuleBase" id="RU367079"/>
    </source>
</evidence>
<comment type="function">
    <text evidence="4">Component of the exocyst complex involved in the docking of exocytic vesicles with fusion sites on the plasma membrane.</text>
</comment>
<dbReference type="PANTHER" id="PTHR14146">
    <property type="entry name" value="EXOCYST COMPLEX COMPONENT 4"/>
    <property type="match status" value="1"/>
</dbReference>
<dbReference type="InterPro" id="IPR039682">
    <property type="entry name" value="Sec8/EXOC4"/>
</dbReference>
<evidence type="ECO:0000256" key="2">
    <source>
        <dbReference type="ARBA" id="ARBA00022483"/>
    </source>
</evidence>
<evidence type="ECO:0000259" key="6">
    <source>
        <dbReference type="Pfam" id="PF04048"/>
    </source>
</evidence>
<dbReference type="Pfam" id="PF04048">
    <property type="entry name" value="Sec8_N"/>
    <property type="match status" value="1"/>
</dbReference>
<feature type="domain" description="Exocyst complex component Sec8 N-terminal" evidence="6">
    <location>
        <begin position="33"/>
        <end position="173"/>
    </location>
</feature>
<reference evidence="8 9" key="1">
    <citation type="submission" date="2016-03" db="EMBL/GenBank/DDBJ databases">
        <authorList>
            <person name="Devillers H."/>
        </authorList>
    </citation>
    <scope>NUCLEOTIDE SEQUENCE [LARGE SCALE GENOMIC DNA]</scope>
    <source>
        <strain evidence="8">CBS 11717</strain>
    </source>
</reference>
<name>A0A1G4JNR7_9SACH</name>
<organism evidence="8 9">
    <name type="scientific">Lachancea mirantina</name>
    <dbReference type="NCBI Taxonomy" id="1230905"/>
    <lineage>
        <taxon>Eukaryota</taxon>
        <taxon>Fungi</taxon>
        <taxon>Dikarya</taxon>
        <taxon>Ascomycota</taxon>
        <taxon>Saccharomycotina</taxon>
        <taxon>Saccharomycetes</taxon>
        <taxon>Saccharomycetales</taxon>
        <taxon>Saccharomycetaceae</taxon>
        <taxon>Lachancea</taxon>
    </lineage>
</organism>
<dbReference type="EMBL" id="LT598465">
    <property type="protein sequence ID" value="SCU92286.1"/>
    <property type="molecule type" value="Genomic_DNA"/>
</dbReference>
<dbReference type="OrthoDB" id="272977at2759"/>
<dbReference type="PANTHER" id="PTHR14146:SF0">
    <property type="entry name" value="EXOCYST COMPLEX COMPONENT 4"/>
    <property type="match status" value="1"/>
</dbReference>
<evidence type="ECO:0000313" key="8">
    <source>
        <dbReference type="EMBL" id="SCU92286.1"/>
    </source>
</evidence>
<keyword evidence="9" id="KW-1185">Reference proteome</keyword>
<protein>
    <recommendedName>
        <fullName evidence="4">Exocyst complex component Sec8</fullName>
    </recommendedName>
</protein>
<feature type="coiled-coil region" evidence="5">
    <location>
        <begin position="17"/>
        <end position="44"/>
    </location>
</feature>
<keyword evidence="2 4" id="KW-0268">Exocytosis</keyword>
<keyword evidence="1 4" id="KW-0813">Transport</keyword>
<dbReference type="InterPro" id="IPR048630">
    <property type="entry name" value="Sec8_M"/>
</dbReference>
<gene>
    <name evidence="8" type="ORF">LAMI_0E09626G</name>
</gene>
<keyword evidence="3 4" id="KW-0653">Protein transport</keyword>
<dbReference type="GO" id="GO:0006612">
    <property type="term" value="P:protein targeting to membrane"/>
    <property type="evidence" value="ECO:0007669"/>
    <property type="project" value="UniProtKB-UniRule"/>
</dbReference>
<feature type="domain" description="Exocyst complex component Sec8 middle helical bundle" evidence="7">
    <location>
        <begin position="300"/>
        <end position="541"/>
    </location>
</feature>
<comment type="similarity">
    <text evidence="4">Belongs to the SEC8 family.</text>
</comment>
<dbReference type="STRING" id="1230905.A0A1G4JNR7"/>
<dbReference type="GO" id="GO:0000145">
    <property type="term" value="C:exocyst"/>
    <property type="evidence" value="ECO:0007669"/>
    <property type="project" value="UniProtKB-UniRule"/>
</dbReference>